<dbReference type="AlphaFoldDB" id="A0A5C8P920"/>
<gene>
    <name evidence="3" type="ORF">FHP25_35445</name>
</gene>
<feature type="signal peptide" evidence="2">
    <location>
        <begin position="1"/>
        <end position="23"/>
    </location>
</feature>
<dbReference type="InterPro" id="IPR038404">
    <property type="entry name" value="TRAP_DctP_sf"/>
</dbReference>
<keyword evidence="4" id="KW-1185">Reference proteome</keyword>
<dbReference type="NCBIfam" id="NF037995">
    <property type="entry name" value="TRAP_S1"/>
    <property type="match status" value="1"/>
</dbReference>
<evidence type="ECO:0000256" key="1">
    <source>
        <dbReference type="ARBA" id="ARBA00022729"/>
    </source>
</evidence>
<evidence type="ECO:0000313" key="4">
    <source>
        <dbReference type="Proteomes" id="UP000321638"/>
    </source>
</evidence>
<organism evidence="3 4">
    <name type="scientific">Vineibacter terrae</name>
    <dbReference type="NCBI Taxonomy" id="2586908"/>
    <lineage>
        <taxon>Bacteria</taxon>
        <taxon>Pseudomonadati</taxon>
        <taxon>Pseudomonadota</taxon>
        <taxon>Alphaproteobacteria</taxon>
        <taxon>Hyphomicrobiales</taxon>
        <taxon>Vineibacter</taxon>
    </lineage>
</organism>
<sequence length="325" mass="34974">MIDKIAALAVAGAMALVSTGAAAQTKWDLPAAYPATNFHTVNMQKFADAVKAGSGGKLEITIHPGASLFKAPEIKRAVQTGQAPIGEILISNFENEDPLYGLDVVPFLATSFAEAKKLWQAQKPVLEKKLAAQGMIALFSVPWPPQGLYAKKEVNALADMKGMKFRAYNRGTSRIAELTGAQPITIQAAELSQALATGKVDSFISSGATGVDSKVWEQLTHFYDTQAWLPKDLVLMNKAAFDKLDDATRKVVMAEAAKAEATGWAESERLAKGFLETLAKNGMKVQPPSAKLGAEYKELGKKLTEEWLEKAGADGKSVVEAYRKM</sequence>
<dbReference type="GO" id="GO:0055085">
    <property type="term" value="P:transmembrane transport"/>
    <property type="evidence" value="ECO:0007669"/>
    <property type="project" value="InterPro"/>
</dbReference>
<comment type="caution">
    <text evidence="3">The sequence shown here is derived from an EMBL/GenBank/DDBJ whole genome shotgun (WGS) entry which is preliminary data.</text>
</comment>
<protein>
    <submittedName>
        <fullName evidence="3">TRAP transporter substrate-binding protein</fullName>
    </submittedName>
</protein>
<evidence type="ECO:0000313" key="3">
    <source>
        <dbReference type="EMBL" id="TXL70258.1"/>
    </source>
</evidence>
<dbReference type="EMBL" id="VDUZ01000063">
    <property type="protein sequence ID" value="TXL70258.1"/>
    <property type="molecule type" value="Genomic_DNA"/>
</dbReference>
<reference evidence="3 4" key="1">
    <citation type="submission" date="2019-06" db="EMBL/GenBank/DDBJ databases">
        <title>New taxonomy in bacterial strain CC-CFT640, isolated from vineyard.</title>
        <authorList>
            <person name="Lin S.-Y."/>
            <person name="Tsai C.-F."/>
            <person name="Young C.-C."/>
        </authorList>
    </citation>
    <scope>NUCLEOTIDE SEQUENCE [LARGE SCALE GENOMIC DNA]</scope>
    <source>
        <strain evidence="3 4">CC-CFT640</strain>
    </source>
</reference>
<dbReference type="Proteomes" id="UP000321638">
    <property type="component" value="Unassembled WGS sequence"/>
</dbReference>
<proteinExistence type="predicted"/>
<dbReference type="PANTHER" id="PTHR33376">
    <property type="match status" value="1"/>
</dbReference>
<name>A0A5C8P920_9HYPH</name>
<feature type="chain" id="PRO_5022807623" evidence="2">
    <location>
        <begin position="24"/>
        <end position="325"/>
    </location>
</feature>
<dbReference type="Gene3D" id="3.40.190.170">
    <property type="entry name" value="Bacterial extracellular solute-binding protein, family 7"/>
    <property type="match status" value="1"/>
</dbReference>
<evidence type="ECO:0000256" key="2">
    <source>
        <dbReference type="SAM" id="SignalP"/>
    </source>
</evidence>
<dbReference type="InterPro" id="IPR018389">
    <property type="entry name" value="DctP_fam"/>
</dbReference>
<accession>A0A5C8P920</accession>
<keyword evidence="1 2" id="KW-0732">Signal</keyword>
<dbReference type="Pfam" id="PF03480">
    <property type="entry name" value="DctP"/>
    <property type="match status" value="1"/>
</dbReference>
<dbReference type="PANTHER" id="PTHR33376:SF4">
    <property type="entry name" value="SIALIC ACID-BINDING PERIPLASMIC PROTEIN SIAP"/>
    <property type="match status" value="1"/>
</dbReference>
<dbReference type="OrthoDB" id="9783941at2"/>
<dbReference type="CDD" id="cd13602">
    <property type="entry name" value="PBP2_TRAP_BpDctp6_7"/>
    <property type="match status" value="1"/>
</dbReference>